<evidence type="ECO:0000313" key="13">
    <source>
        <dbReference type="Proteomes" id="UP000623250"/>
    </source>
</evidence>
<keyword evidence="7 10" id="KW-0546">Nucleotide metabolism</keyword>
<dbReference type="GO" id="GO:0005829">
    <property type="term" value="C:cytosol"/>
    <property type="evidence" value="ECO:0007669"/>
    <property type="project" value="TreeGrafter"/>
</dbReference>
<comment type="caution">
    <text evidence="12">The sequence shown here is derived from an EMBL/GenBank/DDBJ whole genome shotgun (WGS) entry which is preliminary data.</text>
</comment>
<comment type="subunit">
    <text evidence="2 10">Homodimer.</text>
</comment>
<evidence type="ECO:0000256" key="2">
    <source>
        <dbReference type="ARBA" id="ARBA00011738"/>
    </source>
</evidence>
<organism evidence="12 13">
    <name type="scientific">Rhodomicrobium udaipurense</name>
    <dbReference type="NCBI Taxonomy" id="1202716"/>
    <lineage>
        <taxon>Bacteria</taxon>
        <taxon>Pseudomonadati</taxon>
        <taxon>Pseudomonadota</taxon>
        <taxon>Alphaproteobacteria</taxon>
        <taxon>Hyphomicrobiales</taxon>
        <taxon>Hyphomicrobiaceae</taxon>
        <taxon>Rhodomicrobium</taxon>
    </lineage>
</organism>
<evidence type="ECO:0000256" key="1">
    <source>
        <dbReference type="ARBA" id="ARBA00008023"/>
    </source>
</evidence>
<dbReference type="NCBIfam" id="TIGR00042">
    <property type="entry name" value="RdgB/HAM1 family non-canonical purine NTP pyrophosphatase"/>
    <property type="match status" value="1"/>
</dbReference>
<comment type="catalytic activity">
    <reaction evidence="8 10">
        <text>dITP + H2O = dIMP + diphosphate + H(+)</text>
        <dbReference type="Rhea" id="RHEA:28342"/>
        <dbReference type="ChEBI" id="CHEBI:15377"/>
        <dbReference type="ChEBI" id="CHEBI:15378"/>
        <dbReference type="ChEBI" id="CHEBI:33019"/>
        <dbReference type="ChEBI" id="CHEBI:61194"/>
        <dbReference type="ChEBI" id="CHEBI:61382"/>
        <dbReference type="EC" id="3.6.1.66"/>
    </reaction>
</comment>
<keyword evidence="6 10" id="KW-0460">Magnesium</keyword>
<comment type="similarity">
    <text evidence="1 10 11">Belongs to the HAM1 NTPase family.</text>
</comment>
<keyword evidence="13" id="KW-1185">Reference proteome</keyword>
<feature type="active site" description="Proton acceptor" evidence="10">
    <location>
        <position position="77"/>
    </location>
</feature>
<dbReference type="Gene3D" id="3.90.950.10">
    <property type="match status" value="1"/>
</dbReference>
<comment type="catalytic activity">
    <reaction evidence="10">
        <text>ITP + H2O = IMP + diphosphate + H(+)</text>
        <dbReference type="Rhea" id="RHEA:29399"/>
        <dbReference type="ChEBI" id="CHEBI:15377"/>
        <dbReference type="ChEBI" id="CHEBI:15378"/>
        <dbReference type="ChEBI" id="CHEBI:33019"/>
        <dbReference type="ChEBI" id="CHEBI:58053"/>
        <dbReference type="ChEBI" id="CHEBI:61402"/>
        <dbReference type="EC" id="3.6.1.66"/>
    </reaction>
</comment>
<evidence type="ECO:0000256" key="3">
    <source>
        <dbReference type="ARBA" id="ARBA00022723"/>
    </source>
</evidence>
<accession>A0A8I1GFD9</accession>
<evidence type="ECO:0000256" key="7">
    <source>
        <dbReference type="ARBA" id="ARBA00023080"/>
    </source>
</evidence>
<dbReference type="PANTHER" id="PTHR11067">
    <property type="entry name" value="INOSINE TRIPHOSPHATE PYROPHOSPHATASE/HAM1 PROTEIN"/>
    <property type="match status" value="1"/>
</dbReference>
<evidence type="ECO:0000256" key="5">
    <source>
        <dbReference type="ARBA" id="ARBA00022801"/>
    </source>
</evidence>
<dbReference type="Proteomes" id="UP000623250">
    <property type="component" value="Unassembled WGS sequence"/>
</dbReference>
<dbReference type="GO" id="GO:0009146">
    <property type="term" value="P:purine nucleoside triphosphate catabolic process"/>
    <property type="evidence" value="ECO:0007669"/>
    <property type="project" value="UniProtKB-UniRule"/>
</dbReference>
<dbReference type="HAMAP" id="MF_01405">
    <property type="entry name" value="Non_canon_purine_NTPase"/>
    <property type="match status" value="1"/>
</dbReference>
<dbReference type="GO" id="GO:0036222">
    <property type="term" value="F:XTP diphosphatase activity"/>
    <property type="evidence" value="ECO:0007669"/>
    <property type="project" value="UniProtKB-UniRule"/>
</dbReference>
<evidence type="ECO:0000256" key="4">
    <source>
        <dbReference type="ARBA" id="ARBA00022741"/>
    </source>
</evidence>
<name>A0A8I1GFD9_9HYPH</name>
<dbReference type="Pfam" id="PF01725">
    <property type="entry name" value="Ham1p_like"/>
    <property type="match status" value="1"/>
</dbReference>
<feature type="binding site" evidence="10">
    <location>
        <begin position="191"/>
        <end position="192"/>
    </location>
    <ligand>
        <name>substrate</name>
    </ligand>
</feature>
<dbReference type="RefSeq" id="WP_037233746.1">
    <property type="nucleotide sequence ID" value="NZ_JAEMUK010000017.1"/>
</dbReference>
<feature type="binding site" evidence="10">
    <location>
        <position position="77"/>
    </location>
    <ligand>
        <name>Mg(2+)</name>
        <dbReference type="ChEBI" id="CHEBI:18420"/>
    </ligand>
</feature>
<dbReference type="GO" id="GO:0000166">
    <property type="term" value="F:nucleotide binding"/>
    <property type="evidence" value="ECO:0007669"/>
    <property type="project" value="UniProtKB-KW"/>
</dbReference>
<evidence type="ECO:0000256" key="10">
    <source>
        <dbReference type="HAMAP-Rule" id="MF_01405"/>
    </source>
</evidence>
<reference evidence="12 13" key="1">
    <citation type="submission" date="2020-12" db="EMBL/GenBank/DDBJ databases">
        <title>Revised draft genomes of Rhodomicrobium vannielii ATCC 17100 and Rhodomicrobium udaipurense JA643.</title>
        <authorList>
            <person name="Conners E.M."/>
            <person name="Davenport E.J."/>
            <person name="Bose A."/>
        </authorList>
    </citation>
    <scope>NUCLEOTIDE SEQUENCE [LARGE SCALE GENOMIC DNA]</scope>
    <source>
        <strain evidence="12 13">JA643</strain>
    </source>
</reference>
<protein>
    <recommendedName>
        <fullName evidence="10">dITP/XTP pyrophosphatase</fullName>
        <ecNumber evidence="10">3.6.1.66</ecNumber>
    </recommendedName>
    <alternativeName>
        <fullName evidence="10">Non-canonical purine NTP pyrophosphatase</fullName>
    </alternativeName>
    <alternativeName>
        <fullName evidence="10">Non-standard purine NTP pyrophosphatase</fullName>
    </alternativeName>
    <alternativeName>
        <fullName evidence="10">Nucleoside-triphosphate diphosphatase</fullName>
    </alternativeName>
    <alternativeName>
        <fullName evidence="10">Nucleoside-triphosphate pyrophosphatase</fullName>
        <shortName evidence="10">NTPase</shortName>
    </alternativeName>
</protein>
<evidence type="ECO:0000256" key="9">
    <source>
        <dbReference type="ARBA" id="ARBA00052017"/>
    </source>
</evidence>
<dbReference type="GO" id="GO:0009117">
    <property type="term" value="P:nucleotide metabolic process"/>
    <property type="evidence" value="ECO:0007669"/>
    <property type="project" value="UniProtKB-KW"/>
</dbReference>
<dbReference type="PANTHER" id="PTHR11067:SF9">
    <property type="entry name" value="INOSINE TRIPHOSPHATE PYROPHOSPHATASE"/>
    <property type="match status" value="1"/>
</dbReference>
<dbReference type="InterPro" id="IPR002637">
    <property type="entry name" value="RdgB/HAM1"/>
</dbReference>
<evidence type="ECO:0000256" key="6">
    <source>
        <dbReference type="ARBA" id="ARBA00022842"/>
    </source>
</evidence>
<proteinExistence type="inferred from homology"/>
<evidence type="ECO:0000313" key="12">
    <source>
        <dbReference type="EMBL" id="MBJ7543794.1"/>
    </source>
</evidence>
<dbReference type="CDD" id="cd00515">
    <property type="entry name" value="HAM1"/>
    <property type="match status" value="1"/>
</dbReference>
<feature type="binding site" evidence="10">
    <location>
        <position position="78"/>
    </location>
    <ligand>
        <name>substrate</name>
    </ligand>
</feature>
<feature type="binding site" evidence="10">
    <location>
        <begin position="163"/>
        <end position="166"/>
    </location>
    <ligand>
        <name>substrate</name>
    </ligand>
</feature>
<dbReference type="EC" id="3.6.1.66" evidence="10"/>
<gene>
    <name evidence="12" type="primary">rdgB</name>
    <name evidence="12" type="ORF">JDN41_09495</name>
</gene>
<comment type="function">
    <text evidence="10">Pyrophosphatase that catalyzes the hydrolysis of nucleoside triphosphates to their monophosphate derivatives, with a high preference for the non-canonical purine nucleotides XTP (xanthosine triphosphate), dITP (deoxyinosine triphosphate) and ITP. Seems to function as a house-cleaning enzyme that removes non-canonical purine nucleotides from the nucleotide pool, thus preventing their incorporation into DNA/RNA and avoiding chromosomal lesions.</text>
</comment>
<evidence type="ECO:0000256" key="8">
    <source>
        <dbReference type="ARBA" id="ARBA00051875"/>
    </source>
</evidence>
<comment type="catalytic activity">
    <reaction evidence="9 10">
        <text>XTP + H2O = XMP + diphosphate + H(+)</text>
        <dbReference type="Rhea" id="RHEA:28610"/>
        <dbReference type="ChEBI" id="CHEBI:15377"/>
        <dbReference type="ChEBI" id="CHEBI:15378"/>
        <dbReference type="ChEBI" id="CHEBI:33019"/>
        <dbReference type="ChEBI" id="CHEBI:57464"/>
        <dbReference type="ChEBI" id="CHEBI:61314"/>
        <dbReference type="EC" id="3.6.1.66"/>
    </reaction>
</comment>
<keyword evidence="4 10" id="KW-0547">Nucleotide-binding</keyword>
<dbReference type="GO" id="GO:0036220">
    <property type="term" value="F:ITP diphosphatase activity"/>
    <property type="evidence" value="ECO:0007669"/>
    <property type="project" value="UniProtKB-UniRule"/>
</dbReference>
<comment type="cofactor">
    <cofactor evidence="10">
        <name>Mg(2+)</name>
        <dbReference type="ChEBI" id="CHEBI:18420"/>
    </cofactor>
    <text evidence="10">Binds 1 Mg(2+) ion per subunit.</text>
</comment>
<feature type="binding site" evidence="10">
    <location>
        <position position="186"/>
    </location>
    <ligand>
        <name>substrate</name>
    </ligand>
</feature>
<dbReference type="GO" id="GO:0035870">
    <property type="term" value="F:dITP diphosphatase activity"/>
    <property type="evidence" value="ECO:0007669"/>
    <property type="project" value="UniProtKB-UniRule"/>
</dbReference>
<keyword evidence="5 10" id="KW-0378">Hydrolase</keyword>
<dbReference type="SUPFAM" id="SSF52972">
    <property type="entry name" value="ITPase-like"/>
    <property type="match status" value="1"/>
</dbReference>
<dbReference type="EMBL" id="JAEMUK010000017">
    <property type="protein sequence ID" value="MBJ7543794.1"/>
    <property type="molecule type" value="Genomic_DNA"/>
</dbReference>
<dbReference type="GO" id="GO:0046872">
    <property type="term" value="F:metal ion binding"/>
    <property type="evidence" value="ECO:0007669"/>
    <property type="project" value="UniProtKB-KW"/>
</dbReference>
<dbReference type="GO" id="GO:0017111">
    <property type="term" value="F:ribonucleoside triphosphate phosphatase activity"/>
    <property type="evidence" value="ECO:0007669"/>
    <property type="project" value="InterPro"/>
</dbReference>
<evidence type="ECO:0000256" key="11">
    <source>
        <dbReference type="RuleBase" id="RU003781"/>
    </source>
</evidence>
<keyword evidence="3 10" id="KW-0479">Metal-binding</keyword>
<dbReference type="FunFam" id="3.90.950.10:FF:000001">
    <property type="entry name" value="dITP/XTP pyrophosphatase"/>
    <property type="match status" value="1"/>
</dbReference>
<dbReference type="AlphaFoldDB" id="A0A8I1GFD9"/>
<sequence length="207" mass="21527">MTSLKLTNGDCLVIATHNKGKVREFEDLCAPLGVSVVSSAALGLPEPEETGTTFAENARLKAVATAVATGKIALGDDSGLAVDALDGAPGIYSARWAGEPRDFGAAMRRVEAELAARGATAPEARRAQFVCVLCLANPAGEVQFFEGTVAGHLVWPPRGTNGFGFDPMFVADGRDITFGEMDPAAKHAISHRANAFAAFKAALASPR</sequence>
<feature type="binding site" evidence="10">
    <location>
        <begin position="16"/>
        <end position="21"/>
    </location>
    <ligand>
        <name>substrate</name>
    </ligand>
</feature>
<feature type="binding site" evidence="10">
    <location>
        <position position="48"/>
    </location>
    <ligand>
        <name>Mg(2+)</name>
        <dbReference type="ChEBI" id="CHEBI:18420"/>
    </ligand>
</feature>
<dbReference type="InterPro" id="IPR020922">
    <property type="entry name" value="dITP/XTP_pyrophosphatase"/>
</dbReference>
<dbReference type="InterPro" id="IPR029001">
    <property type="entry name" value="ITPase-like_fam"/>
</dbReference>